<evidence type="ECO:0000256" key="1">
    <source>
        <dbReference type="SAM" id="Phobius"/>
    </source>
</evidence>
<dbReference type="Proteomes" id="UP000472262">
    <property type="component" value="Unassembled WGS sequence"/>
</dbReference>
<dbReference type="InterPro" id="IPR013783">
    <property type="entry name" value="Ig-like_fold"/>
</dbReference>
<dbReference type="PANTHER" id="PTHR11422:SF0">
    <property type="entry name" value="T-CELL SURFACE GLYCOPROTEIN CD4"/>
    <property type="match status" value="1"/>
</dbReference>
<reference evidence="4" key="1">
    <citation type="submission" date="2025-08" db="UniProtKB">
        <authorList>
            <consortium name="Ensembl"/>
        </authorList>
    </citation>
    <scope>IDENTIFICATION</scope>
</reference>
<reference evidence="4" key="2">
    <citation type="submission" date="2025-09" db="UniProtKB">
        <authorList>
            <consortium name="Ensembl"/>
        </authorList>
    </citation>
    <scope>IDENTIFICATION</scope>
</reference>
<sequence length="465" mass="52309">MLCWILISLFVGFLKAQEVIYAQVGGTVTLPRENVVAGNVYVNWYRGNDESITISRNPQGGIQRGKETKTHADLLLDFSLKISPVQESDFEIWRCEQHVLSKKFEKFYKLYHVTIPKVPAVIAGDSLSLECKMDSSPVKPIVTWIPPENSDCNLRNRYGEKTEVKGVFRCHSGVWTCKLEYGTRKTEATTTVSVIDLSPSPETIYTSSSKVDIPCSLSSNIPWSILKETGLRGGNWSFSPLSDPKLTQSLLSLSFDPVVRWNDTQRSDGTVKDKGRELKDQDLSINLPVSENIRGVYTCDLIFSTKTLSRKVQVEVLKISSSGGSRVYEGQSVNLTCTLGHHTTSGLEVEWNCSSCSVFSGLKPHPSTLSIPEVKVEHRGKWTCELWKEGKKLTSAVLSLKIEKAPVDIWLCVAISSGVVVFILLLVVIIICIRRYRQMMMYRRRKTKFCCCKNPQQNQKGFYKT</sequence>
<feature type="domain" description="Ig-like" evidence="3">
    <location>
        <begin position="315"/>
        <end position="394"/>
    </location>
</feature>
<dbReference type="Ensembl" id="ENSSGRT00000045598.1">
    <property type="protein sequence ID" value="ENSSGRP00000042554.1"/>
    <property type="gene ID" value="ENSSGRG00000023073.1"/>
</dbReference>
<dbReference type="OMA" id="KTCQCSH"/>
<keyword evidence="1" id="KW-1133">Transmembrane helix</keyword>
<proteinExistence type="predicted"/>
<dbReference type="InterPro" id="IPR007110">
    <property type="entry name" value="Ig-like_dom"/>
</dbReference>
<keyword evidence="1" id="KW-0812">Transmembrane</keyword>
<accession>A0A672MZ68</accession>
<dbReference type="InParanoid" id="A0A672MZ68"/>
<dbReference type="InterPro" id="IPR003599">
    <property type="entry name" value="Ig_sub"/>
</dbReference>
<dbReference type="InterPro" id="IPR036179">
    <property type="entry name" value="Ig-like_dom_sf"/>
</dbReference>
<dbReference type="PROSITE" id="PS50835">
    <property type="entry name" value="IG_LIKE"/>
    <property type="match status" value="2"/>
</dbReference>
<feature type="chain" id="PRO_5025565325" evidence="2">
    <location>
        <begin position="17"/>
        <end position="465"/>
    </location>
</feature>
<keyword evidence="1" id="KW-0472">Membrane</keyword>
<evidence type="ECO:0000259" key="3">
    <source>
        <dbReference type="PROSITE" id="PS50835"/>
    </source>
</evidence>
<dbReference type="PANTHER" id="PTHR11422">
    <property type="entry name" value="T-CELL SURFACE GLYCOPROTEIN CD4"/>
    <property type="match status" value="1"/>
</dbReference>
<keyword evidence="2" id="KW-0732">Signal</keyword>
<evidence type="ECO:0000313" key="5">
    <source>
        <dbReference type="Proteomes" id="UP000472262"/>
    </source>
</evidence>
<keyword evidence="5" id="KW-1185">Reference proteome</keyword>
<feature type="signal peptide" evidence="2">
    <location>
        <begin position="1"/>
        <end position="16"/>
    </location>
</feature>
<feature type="transmembrane region" description="Helical" evidence="1">
    <location>
        <begin position="407"/>
        <end position="433"/>
    </location>
</feature>
<dbReference type="SUPFAM" id="SSF48726">
    <property type="entry name" value="Immunoglobulin"/>
    <property type="match status" value="3"/>
</dbReference>
<name>A0A672MZ68_SINGR</name>
<evidence type="ECO:0000313" key="4">
    <source>
        <dbReference type="Ensembl" id="ENSSGRP00000042554.1"/>
    </source>
</evidence>
<evidence type="ECO:0000256" key="2">
    <source>
        <dbReference type="SAM" id="SignalP"/>
    </source>
</evidence>
<dbReference type="Gene3D" id="2.60.40.10">
    <property type="entry name" value="Immunoglobulins"/>
    <property type="match status" value="3"/>
</dbReference>
<gene>
    <name evidence="4" type="primary">cd4-1</name>
</gene>
<protein>
    <submittedName>
        <fullName evidence="4">Uncharacterized LOC107598455</fullName>
    </submittedName>
</protein>
<feature type="domain" description="Ig-like" evidence="3">
    <location>
        <begin position="124"/>
        <end position="193"/>
    </location>
</feature>
<organism evidence="4 5">
    <name type="scientific">Sinocyclocheilus grahami</name>
    <name type="common">Dianchi golden-line fish</name>
    <name type="synonym">Barbus grahami</name>
    <dbReference type="NCBI Taxonomy" id="75366"/>
    <lineage>
        <taxon>Eukaryota</taxon>
        <taxon>Metazoa</taxon>
        <taxon>Chordata</taxon>
        <taxon>Craniata</taxon>
        <taxon>Vertebrata</taxon>
        <taxon>Euteleostomi</taxon>
        <taxon>Actinopterygii</taxon>
        <taxon>Neopterygii</taxon>
        <taxon>Teleostei</taxon>
        <taxon>Ostariophysi</taxon>
        <taxon>Cypriniformes</taxon>
        <taxon>Cyprinidae</taxon>
        <taxon>Cyprininae</taxon>
        <taxon>Sinocyclocheilus</taxon>
    </lineage>
</organism>
<dbReference type="SMART" id="SM00409">
    <property type="entry name" value="IG"/>
    <property type="match status" value="4"/>
</dbReference>
<dbReference type="AlphaFoldDB" id="A0A672MZ68"/>